<dbReference type="EMBL" id="JBBPCC010000005">
    <property type="protein sequence ID" value="MEK8128378.1"/>
    <property type="molecule type" value="Genomic_DNA"/>
</dbReference>
<dbReference type="Proteomes" id="UP001469365">
    <property type="component" value="Unassembled WGS sequence"/>
</dbReference>
<evidence type="ECO:0000313" key="2">
    <source>
        <dbReference type="EMBL" id="MEK8128378.1"/>
    </source>
</evidence>
<proteinExistence type="predicted"/>
<protein>
    <submittedName>
        <fullName evidence="2">Uncharacterized protein</fullName>
    </submittedName>
</protein>
<name>A0ABU9DHL9_9BACL</name>
<keyword evidence="3" id="KW-1185">Reference proteome</keyword>
<comment type="caution">
    <text evidence="2">The sequence shown here is derived from an EMBL/GenBank/DDBJ whole genome shotgun (WGS) entry which is preliminary data.</text>
</comment>
<gene>
    <name evidence="2" type="ORF">WMW72_10730</name>
</gene>
<reference evidence="2 3" key="1">
    <citation type="submission" date="2024-04" db="EMBL/GenBank/DDBJ databases">
        <title>draft genome sequnece of Paenibacillus filicis.</title>
        <authorList>
            <person name="Kim D.-U."/>
        </authorList>
    </citation>
    <scope>NUCLEOTIDE SEQUENCE [LARGE SCALE GENOMIC DNA]</scope>
    <source>
        <strain evidence="2 3">KACC14197</strain>
    </source>
</reference>
<evidence type="ECO:0000256" key="1">
    <source>
        <dbReference type="SAM" id="MobiDB-lite"/>
    </source>
</evidence>
<organism evidence="2 3">
    <name type="scientific">Paenibacillus filicis</name>
    <dbReference type="NCBI Taxonomy" id="669464"/>
    <lineage>
        <taxon>Bacteria</taxon>
        <taxon>Bacillati</taxon>
        <taxon>Bacillota</taxon>
        <taxon>Bacilli</taxon>
        <taxon>Bacillales</taxon>
        <taxon>Paenibacillaceae</taxon>
        <taxon>Paenibacillus</taxon>
    </lineage>
</organism>
<feature type="region of interest" description="Disordered" evidence="1">
    <location>
        <begin position="1"/>
        <end position="23"/>
    </location>
</feature>
<dbReference type="RefSeq" id="WP_341415445.1">
    <property type="nucleotide sequence ID" value="NZ_JBBPCC010000005.1"/>
</dbReference>
<accession>A0ABU9DHL9</accession>
<sequence length="66" mass="7463">MIDHSPHRNLRPVPKQDTLNSPATEVQTYRISAEEAAAIPYKPPRDSYGRLIRRPVILRPWGGDSA</sequence>
<evidence type="ECO:0000313" key="3">
    <source>
        <dbReference type="Proteomes" id="UP001469365"/>
    </source>
</evidence>